<evidence type="ECO:0000256" key="2">
    <source>
        <dbReference type="ARBA" id="ARBA00022837"/>
    </source>
</evidence>
<dbReference type="KEGG" id="nio:NITINOP_1157"/>
<dbReference type="GO" id="GO:0046872">
    <property type="term" value="F:metal ion binding"/>
    <property type="evidence" value="ECO:0007669"/>
    <property type="project" value="UniProtKB-KW"/>
</dbReference>
<dbReference type="Proteomes" id="UP000066284">
    <property type="component" value="Chromosome 1"/>
</dbReference>
<keyword evidence="6" id="KW-1185">Reference proteome</keyword>
<keyword evidence="3" id="KW-0732">Signal</keyword>
<reference evidence="6" key="1">
    <citation type="submission" date="2015-09" db="EMBL/GenBank/DDBJ databases">
        <authorList>
            <person name="Daims H."/>
        </authorList>
    </citation>
    <scope>NUCLEOTIDE SEQUENCE [LARGE SCALE GENOMIC DNA]</scope>
</reference>
<gene>
    <name evidence="5" type="ORF">NITINOP_1157</name>
</gene>
<feature type="signal peptide" evidence="3">
    <location>
        <begin position="1"/>
        <end position="28"/>
    </location>
</feature>
<name>A0A0S4KUQ9_9BACT</name>
<organism evidence="5 6">
    <name type="scientific">Candidatus Nitrospira inopinata</name>
    <dbReference type="NCBI Taxonomy" id="1715989"/>
    <lineage>
        <taxon>Bacteria</taxon>
        <taxon>Pseudomonadati</taxon>
        <taxon>Nitrospirota</taxon>
        <taxon>Nitrospiria</taxon>
        <taxon>Nitrospirales</taxon>
        <taxon>Nitrospiraceae</taxon>
        <taxon>Nitrospira</taxon>
    </lineage>
</organism>
<keyword evidence="1" id="KW-0479">Metal-binding</keyword>
<evidence type="ECO:0000256" key="1">
    <source>
        <dbReference type="ARBA" id="ARBA00022723"/>
    </source>
</evidence>
<evidence type="ECO:0000313" key="6">
    <source>
        <dbReference type="Proteomes" id="UP000066284"/>
    </source>
</evidence>
<feature type="domain" description="PilY1 beta-propeller" evidence="4">
    <location>
        <begin position="853"/>
        <end position="1289"/>
    </location>
</feature>
<dbReference type="InterPro" id="IPR008707">
    <property type="entry name" value="B-propeller_PilY1"/>
</dbReference>
<dbReference type="STRING" id="1715989.NITINOP_1157"/>
<sequence>MNSRNIACRGAAALTLLIGLLGTQPLEAQTMDQYYSVPPFVAEQVAPNIILLLDNSGSMADRACDPTWCGVLAGGGTTPVNQNFVATTTYGGFFDSLACYVYDATNSRFEYAAAKASVSATCPTNTQWDGNLLNWATFLRIDALKKAMSGGDCVVTRAADGTCPPSGSPAKITIKAQQRFDSTTRGHAVMTIPSGSGNGYQNRIPTAATPGNPNPIYIQYRGGTSGMGGSFCIDNDNTAPGSTATTCTDGDGFAESQYWLRIVRDTEPTGIIQQVGAQARFGLFEFKPGASNGSAVDGSRMLVGVGARQTIAFSTSTVRTFSTNMAAMLDAVEETYPSTWTPLAESLYDAARYVAQINSAYNTSAYNYPIAYSPGVAFQATGIGSIGSSELSVLSSGEVCPSGYIANACGRDPFFFGSNHSPAWATNSVQVSCCKTFVLLVTDGEPTQDVGIPASLQNYAVTNAASYVGTLCTGNRGVPYANPPGATCNNDPGTPANVLLLQHRTDYASNGSHYLDDVAYWAHTTDLRPCNGTADGTIAVLNVSGRCLPGLQNINLYTFYAFGNISGRELLMKAAMLGGFEDANGNNLPDLANEWDKVINATGAPGSDGIPDNYFESSNVDDLHERLMATITSILRRSASGTSISVLATSASGEGSIYQAYFFTSDIGQNGSTVKWTGYTHALFIDSFGNFREDTNQDGVLDYSVDRIVTTRYDNDPSSPTYRSVLVDKYEDLNGDGLADSTTPVVLGGSLKSIIPIWEAGKELALTSAASRKILTWVDVNNNGLVEPSEQMDFSTANCGTLRDYLRYAGDACTGGSNAMNLIRFIRGEEISGLRTRMIEVPVGSGSYHVWKLGDPIHSTPTIVGPPKERYDLIYGDATYNTFYQQYRNRRQVAYVGANDGMLHAFNAGFYHRGDNPVTTNVVERGWFTKTPTDNSGGPNLGAELWSFIPYQLLPQLQWLARADYSHVYYVDLKPKVSDVRIFTPDADHPDGWGTILIGGFRMGGSCGNCTASTGAPAMTVNIGGTNRTFYSAYFVLDITNPEVDPKLLWVFTDSGLGLTTAYPAITRVNPMSDTPTSKTNEKWYAIFGSGPNGYQADLPSTPSQTAKLYAIDLAQGPGTSNSNVTTMPVGTWRSFMGHIISVDKDLDYRGDVVYSGRTIHDGSLPWRGKLYRLTTKGCASAPCSPTTWGISSGANRVPTEVIDTFSDPILGTVEVGPLTAAPTVTIDDANKLWVFFGTGRYFGNSDKVDNNVQRLFGIKDSVLSGTCTEIGTTSCLDNDLVDVTNATVCLVCSGGTNQVTDPTNPTVTTFHGTGTTSMVGLVDQRDGWRVTLPTGSGTNAAERSVVSPTLIGGTVFFPTFVPTNDFCASTGVSYLYALYYKTGTAATTPVVGTTTAGANVNVTTKVSLGVGLASSMSVQIGSQGAGNLGTGGTGGGGCAGGMTGAIQMSTGAATQPCASAGDYFSRYVSWVHQRD</sequence>
<proteinExistence type="predicted"/>
<accession>A0A0S4KUQ9</accession>
<feature type="chain" id="PRO_5006623592" evidence="3">
    <location>
        <begin position="29"/>
        <end position="1476"/>
    </location>
</feature>
<protein>
    <submittedName>
        <fullName evidence="5">Putative Type IV pilus assembly protein PilY1</fullName>
    </submittedName>
</protein>
<evidence type="ECO:0000259" key="4">
    <source>
        <dbReference type="Pfam" id="PF05567"/>
    </source>
</evidence>
<keyword evidence="2" id="KW-0106">Calcium</keyword>
<evidence type="ECO:0000313" key="5">
    <source>
        <dbReference type="EMBL" id="CUQ66132.1"/>
    </source>
</evidence>
<evidence type="ECO:0000256" key="3">
    <source>
        <dbReference type="SAM" id="SignalP"/>
    </source>
</evidence>
<dbReference type="Pfam" id="PF05567">
    <property type="entry name" value="T4P_PilY1"/>
    <property type="match status" value="1"/>
</dbReference>
<dbReference type="EMBL" id="LN885086">
    <property type="protein sequence ID" value="CUQ66132.1"/>
    <property type="molecule type" value="Genomic_DNA"/>
</dbReference>
<dbReference type="RefSeq" id="WP_162264694.1">
    <property type="nucleotide sequence ID" value="NZ_LN885086.1"/>
</dbReference>